<evidence type="ECO:0000313" key="18">
    <source>
        <dbReference type="Proteomes" id="UP000887540"/>
    </source>
</evidence>
<organism evidence="18 19">
    <name type="scientific">Acrobeloides nanus</name>
    <dbReference type="NCBI Taxonomy" id="290746"/>
    <lineage>
        <taxon>Eukaryota</taxon>
        <taxon>Metazoa</taxon>
        <taxon>Ecdysozoa</taxon>
        <taxon>Nematoda</taxon>
        <taxon>Chromadorea</taxon>
        <taxon>Rhabditida</taxon>
        <taxon>Tylenchina</taxon>
        <taxon>Cephalobomorpha</taxon>
        <taxon>Cephaloboidea</taxon>
        <taxon>Cephalobidae</taxon>
        <taxon>Acrobeloides</taxon>
    </lineage>
</organism>
<keyword evidence="3 16" id="KW-0808">Transferase</keyword>
<feature type="domain" description="Protein kinase" evidence="17">
    <location>
        <begin position="43"/>
        <end position="293"/>
    </location>
</feature>
<dbReference type="GO" id="GO:0051321">
    <property type="term" value="P:meiotic cell cycle"/>
    <property type="evidence" value="ECO:0007669"/>
    <property type="project" value="UniProtKB-KW"/>
</dbReference>
<evidence type="ECO:0000256" key="7">
    <source>
        <dbReference type="ARBA" id="ARBA00022853"/>
    </source>
</evidence>
<dbReference type="GO" id="GO:0004674">
    <property type="term" value="F:protein serine/threonine kinase activity"/>
    <property type="evidence" value="ECO:0007669"/>
    <property type="project" value="UniProtKB-KW"/>
</dbReference>
<evidence type="ECO:0000256" key="12">
    <source>
        <dbReference type="PIRSR" id="PIRSR630616-2"/>
    </source>
</evidence>
<dbReference type="PANTHER" id="PTHR24350">
    <property type="entry name" value="SERINE/THREONINE-PROTEIN KINASE IAL-RELATED"/>
    <property type="match status" value="1"/>
</dbReference>
<keyword evidence="5 16" id="KW-0418">Kinase</keyword>
<dbReference type="Pfam" id="PF00069">
    <property type="entry name" value="Pkinase"/>
    <property type="match status" value="1"/>
</dbReference>
<dbReference type="PROSITE" id="PS50011">
    <property type="entry name" value="PROTEIN_KINASE_DOM"/>
    <property type="match status" value="1"/>
</dbReference>
<proteinExistence type="inferred from homology"/>
<keyword evidence="2 15" id="KW-0723">Serine/threonine-protein kinase</keyword>
<dbReference type="GO" id="GO:0030496">
    <property type="term" value="C:midbody"/>
    <property type="evidence" value="ECO:0007669"/>
    <property type="project" value="UniProtKB-SubCell"/>
</dbReference>
<keyword evidence="8" id="KW-0469">Meiosis</keyword>
<comment type="catalytic activity">
    <reaction evidence="9 16">
        <text>L-threonyl-[protein] + ATP = O-phospho-L-threonyl-[protein] + ADP + H(+)</text>
        <dbReference type="Rhea" id="RHEA:46608"/>
        <dbReference type="Rhea" id="RHEA-COMP:11060"/>
        <dbReference type="Rhea" id="RHEA-COMP:11605"/>
        <dbReference type="ChEBI" id="CHEBI:15378"/>
        <dbReference type="ChEBI" id="CHEBI:30013"/>
        <dbReference type="ChEBI" id="CHEBI:30616"/>
        <dbReference type="ChEBI" id="CHEBI:61977"/>
        <dbReference type="ChEBI" id="CHEBI:456216"/>
        <dbReference type="EC" id="2.7.11.1"/>
    </reaction>
</comment>
<dbReference type="PROSITE" id="PS00108">
    <property type="entry name" value="PROTEIN_KINASE_ST"/>
    <property type="match status" value="1"/>
</dbReference>
<evidence type="ECO:0000256" key="10">
    <source>
        <dbReference type="ARBA" id="ARBA00048679"/>
    </source>
</evidence>
<dbReference type="CDD" id="cd14007">
    <property type="entry name" value="STKc_Aurora"/>
    <property type="match status" value="1"/>
</dbReference>
<keyword evidence="7" id="KW-0156">Chromatin regulator</keyword>
<evidence type="ECO:0000259" key="17">
    <source>
        <dbReference type="PROSITE" id="PS50011"/>
    </source>
</evidence>
<evidence type="ECO:0000256" key="1">
    <source>
        <dbReference type="ARBA" id="ARBA00004214"/>
    </source>
</evidence>
<evidence type="ECO:0000256" key="8">
    <source>
        <dbReference type="ARBA" id="ARBA00023254"/>
    </source>
</evidence>
<comment type="similarity">
    <text evidence="16">Belongs to the protein kinase superfamily. Ser/Thr protein kinase family. Aurora subfamily.</text>
</comment>
<dbReference type="GO" id="GO:0030261">
    <property type="term" value="P:chromosome condensation"/>
    <property type="evidence" value="ECO:0007669"/>
    <property type="project" value="UniProtKB-ARBA"/>
</dbReference>
<dbReference type="InterPro" id="IPR000719">
    <property type="entry name" value="Prot_kinase_dom"/>
</dbReference>
<evidence type="ECO:0000256" key="14">
    <source>
        <dbReference type="PROSITE-ProRule" id="PRU10141"/>
    </source>
</evidence>
<dbReference type="Proteomes" id="UP000887540">
    <property type="component" value="Unplaced"/>
</dbReference>
<evidence type="ECO:0000256" key="5">
    <source>
        <dbReference type="ARBA" id="ARBA00022777"/>
    </source>
</evidence>
<accession>A0A914BUN6</accession>
<evidence type="ECO:0000256" key="3">
    <source>
        <dbReference type="ARBA" id="ARBA00022679"/>
    </source>
</evidence>
<dbReference type="InterPro" id="IPR030616">
    <property type="entry name" value="Aur-like"/>
</dbReference>
<dbReference type="InterPro" id="IPR008271">
    <property type="entry name" value="Ser/Thr_kinase_AS"/>
</dbReference>
<dbReference type="AlphaFoldDB" id="A0A914BUN6"/>
<dbReference type="GO" id="GO:0032506">
    <property type="term" value="P:cytokinetic process"/>
    <property type="evidence" value="ECO:0007669"/>
    <property type="project" value="UniProtKB-ARBA"/>
</dbReference>
<evidence type="ECO:0000256" key="11">
    <source>
        <dbReference type="PIRSR" id="PIRSR630616-1"/>
    </source>
</evidence>
<dbReference type="Gene3D" id="3.30.200.20">
    <property type="entry name" value="Phosphorylase Kinase, domain 1"/>
    <property type="match status" value="1"/>
</dbReference>
<dbReference type="FunFam" id="3.30.200.20:FF:000042">
    <property type="entry name" value="Aurora kinase A"/>
    <property type="match status" value="1"/>
</dbReference>
<evidence type="ECO:0000313" key="19">
    <source>
        <dbReference type="WBParaSite" id="ACRNAN_Path_1034.g3960.t1"/>
    </source>
</evidence>
<sequence>MENTISEVKCIKPQESSQEVNNENSITLSTSKNNMSKWSLDDFDIGRVLGKGRFGSAYLARERSSGFVVALKVLFKKELEKNNVQHQLKREVEIQYHLRHRHILRLFGYFYDDQRIYLILEYAAYGTIYTLLQKEKHFDEVKAAKYIYQLVDALIYCHAKRVIHRDIKPENLLLAANGDLKLSDFGWSVHSPGSRRYTVCGTLDYLPPEMLDNREHDDKVDNWSVGILLYEFLVGKPPFETPSPQQTLVRIRNMAYKIPPEVSEGPREIITKLLIFEPNKRLSLEDIMKNEWIQQQRPIWNSIRGDKRRVQTNDM</sequence>
<dbReference type="EC" id="2.7.11.1" evidence="16"/>
<evidence type="ECO:0000256" key="15">
    <source>
        <dbReference type="RuleBase" id="RU000304"/>
    </source>
</evidence>
<dbReference type="InterPro" id="IPR017441">
    <property type="entry name" value="Protein_kinase_ATP_BS"/>
</dbReference>
<dbReference type="GO" id="GO:0005524">
    <property type="term" value="F:ATP binding"/>
    <property type="evidence" value="ECO:0007669"/>
    <property type="project" value="UniProtKB-UniRule"/>
</dbReference>
<evidence type="ECO:0000256" key="13">
    <source>
        <dbReference type="PIRSR" id="PIRSR630616-3"/>
    </source>
</evidence>
<comment type="subcellular location">
    <subcellularLocation>
        <location evidence="1">Midbody</location>
    </subcellularLocation>
</comment>
<feature type="binding site" evidence="12 14">
    <location>
        <position position="72"/>
    </location>
    <ligand>
        <name>ATP</name>
        <dbReference type="ChEBI" id="CHEBI:30616"/>
    </ligand>
</feature>
<dbReference type="FunFam" id="1.10.510.10:FF:000235">
    <property type="entry name" value="Serine/threonine-protein kinase ark1"/>
    <property type="match status" value="1"/>
</dbReference>
<dbReference type="InterPro" id="IPR011009">
    <property type="entry name" value="Kinase-like_dom_sf"/>
</dbReference>
<feature type="binding site" evidence="12">
    <location>
        <position position="53"/>
    </location>
    <ligand>
        <name>ATP</name>
        <dbReference type="ChEBI" id="CHEBI:30616"/>
    </ligand>
</feature>
<evidence type="ECO:0000256" key="9">
    <source>
        <dbReference type="ARBA" id="ARBA00047899"/>
    </source>
</evidence>
<dbReference type="PIRSF" id="PIRSF000654">
    <property type="entry name" value="Integrin-linked_kinase"/>
    <property type="match status" value="1"/>
</dbReference>
<dbReference type="GO" id="GO:0000070">
    <property type="term" value="P:mitotic sister chromatid segregation"/>
    <property type="evidence" value="ECO:0007669"/>
    <property type="project" value="UniProtKB-ARBA"/>
</dbReference>
<evidence type="ECO:0000256" key="4">
    <source>
        <dbReference type="ARBA" id="ARBA00022741"/>
    </source>
</evidence>
<evidence type="ECO:0000256" key="2">
    <source>
        <dbReference type="ARBA" id="ARBA00022527"/>
    </source>
</evidence>
<feature type="binding site" evidence="12">
    <location>
        <begin position="170"/>
        <end position="171"/>
    </location>
    <ligand>
        <name>ATP</name>
        <dbReference type="ChEBI" id="CHEBI:30616"/>
    </ligand>
</feature>
<keyword evidence="4 12" id="KW-0547">Nucleotide-binding</keyword>
<feature type="binding site" evidence="12">
    <location>
        <position position="184"/>
    </location>
    <ligand>
        <name>ATP</name>
        <dbReference type="ChEBI" id="CHEBI:30616"/>
    </ligand>
</feature>
<dbReference type="GO" id="GO:0006325">
    <property type="term" value="P:chromatin organization"/>
    <property type="evidence" value="ECO:0007669"/>
    <property type="project" value="UniProtKB-KW"/>
</dbReference>
<evidence type="ECO:0000256" key="16">
    <source>
        <dbReference type="RuleBase" id="RU367134"/>
    </source>
</evidence>
<evidence type="ECO:0000256" key="6">
    <source>
        <dbReference type="ARBA" id="ARBA00022840"/>
    </source>
</evidence>
<dbReference type="PROSITE" id="PS00107">
    <property type="entry name" value="PROTEIN_KINASE_ATP"/>
    <property type="match status" value="1"/>
</dbReference>
<keyword evidence="6 12" id="KW-0067">ATP-binding</keyword>
<comment type="catalytic activity">
    <reaction evidence="10 16">
        <text>L-seryl-[protein] + ATP = O-phospho-L-seryl-[protein] + ADP + H(+)</text>
        <dbReference type="Rhea" id="RHEA:17989"/>
        <dbReference type="Rhea" id="RHEA-COMP:9863"/>
        <dbReference type="Rhea" id="RHEA-COMP:11604"/>
        <dbReference type="ChEBI" id="CHEBI:15378"/>
        <dbReference type="ChEBI" id="CHEBI:29999"/>
        <dbReference type="ChEBI" id="CHEBI:30616"/>
        <dbReference type="ChEBI" id="CHEBI:83421"/>
        <dbReference type="ChEBI" id="CHEBI:456216"/>
        <dbReference type="EC" id="2.7.11.1"/>
    </reaction>
</comment>
<protein>
    <recommendedName>
        <fullName evidence="16">Aurora kinase</fullName>
        <ecNumber evidence="16">2.7.11.1</ecNumber>
    </recommendedName>
</protein>
<dbReference type="SUPFAM" id="SSF56112">
    <property type="entry name" value="Protein kinase-like (PK-like)"/>
    <property type="match status" value="1"/>
</dbReference>
<feature type="binding site" evidence="12">
    <location>
        <begin position="121"/>
        <end position="123"/>
    </location>
    <ligand>
        <name>ATP</name>
        <dbReference type="ChEBI" id="CHEBI:30616"/>
    </ligand>
</feature>
<dbReference type="Gene3D" id="1.10.510.10">
    <property type="entry name" value="Transferase(Phosphotransferase) domain 1"/>
    <property type="match status" value="1"/>
</dbReference>
<keyword evidence="18" id="KW-1185">Reference proteome</keyword>
<feature type="active site" description="Proton acceptor" evidence="11">
    <location>
        <position position="166"/>
    </location>
</feature>
<dbReference type="WBParaSite" id="ACRNAN_Path_1034.g3960.t1">
    <property type="protein sequence ID" value="ACRNAN_Path_1034.g3960.t1"/>
    <property type="gene ID" value="ACRNAN_Path_1034.g3960"/>
</dbReference>
<reference evidence="19" key="1">
    <citation type="submission" date="2022-11" db="UniProtKB">
        <authorList>
            <consortium name="WormBaseParasite"/>
        </authorList>
    </citation>
    <scope>IDENTIFICATION</scope>
</reference>
<dbReference type="SMART" id="SM00220">
    <property type="entry name" value="S_TKc"/>
    <property type="match status" value="1"/>
</dbReference>
<feature type="cross-link" description="Glycyl lysine isopeptide (Lys-Gly) (interchain with G-Cter in SUMO2)" evidence="13">
    <location>
        <position position="168"/>
    </location>
</feature>
<name>A0A914BUN6_9BILA</name>